<gene>
    <name evidence="8" type="ORF">LX66_2394</name>
</gene>
<dbReference type="Gene3D" id="2.60.120.260">
    <property type="entry name" value="Galactose-binding domain-like"/>
    <property type="match status" value="1"/>
</dbReference>
<dbReference type="EMBL" id="VLLG01000003">
    <property type="protein sequence ID" value="TWI88309.1"/>
    <property type="molecule type" value="Genomic_DNA"/>
</dbReference>
<feature type="domain" description="Glycosyl hydrolases family 2 sugar binding" evidence="7">
    <location>
        <begin position="50"/>
        <end position="182"/>
    </location>
</feature>
<dbReference type="InterPro" id="IPR036156">
    <property type="entry name" value="Beta-gal/glucu_dom_sf"/>
</dbReference>
<dbReference type="GO" id="GO:0005975">
    <property type="term" value="P:carbohydrate metabolic process"/>
    <property type="evidence" value="ECO:0007669"/>
    <property type="project" value="InterPro"/>
</dbReference>
<dbReference type="InterPro" id="IPR006103">
    <property type="entry name" value="Glyco_hydro_2_cat"/>
</dbReference>
<feature type="chain" id="PRO_5022094910" evidence="4">
    <location>
        <begin position="27"/>
        <end position="692"/>
    </location>
</feature>
<evidence type="ECO:0000259" key="5">
    <source>
        <dbReference type="Pfam" id="PF00703"/>
    </source>
</evidence>
<keyword evidence="9" id="KW-1185">Reference proteome</keyword>
<dbReference type="InterPro" id="IPR008979">
    <property type="entry name" value="Galactose-bd-like_sf"/>
</dbReference>
<evidence type="ECO:0000256" key="4">
    <source>
        <dbReference type="SAM" id="SignalP"/>
    </source>
</evidence>
<dbReference type="PROSITE" id="PS51318">
    <property type="entry name" value="TAT"/>
    <property type="match status" value="1"/>
</dbReference>
<evidence type="ECO:0000256" key="2">
    <source>
        <dbReference type="ARBA" id="ARBA00022801"/>
    </source>
</evidence>
<keyword evidence="2" id="KW-0378">Hydrolase</keyword>
<dbReference type="InterPro" id="IPR006104">
    <property type="entry name" value="Glyco_hydro_2_N"/>
</dbReference>
<dbReference type="OrthoDB" id="857501at2"/>
<evidence type="ECO:0000256" key="1">
    <source>
        <dbReference type="ARBA" id="ARBA00007401"/>
    </source>
</evidence>
<name>A0A562T446_CHIJA</name>
<evidence type="ECO:0000313" key="9">
    <source>
        <dbReference type="Proteomes" id="UP000316778"/>
    </source>
</evidence>
<comment type="caution">
    <text evidence="8">The sequence shown here is derived from an EMBL/GenBank/DDBJ whole genome shotgun (WGS) entry which is preliminary data.</text>
</comment>
<dbReference type="InterPro" id="IPR006311">
    <property type="entry name" value="TAT_signal"/>
</dbReference>
<dbReference type="PANTHER" id="PTHR42732:SF1">
    <property type="entry name" value="BETA-MANNOSIDASE"/>
    <property type="match status" value="1"/>
</dbReference>
<dbReference type="NCBIfam" id="TIGR01409">
    <property type="entry name" value="TAT_signal_seq"/>
    <property type="match status" value="1"/>
</dbReference>
<comment type="similarity">
    <text evidence="1">Belongs to the glycosyl hydrolase 2 family.</text>
</comment>
<dbReference type="InterPro" id="IPR051913">
    <property type="entry name" value="GH2_Domain-Containing"/>
</dbReference>
<dbReference type="SUPFAM" id="SSF49785">
    <property type="entry name" value="Galactose-binding domain-like"/>
    <property type="match status" value="1"/>
</dbReference>
<dbReference type="AlphaFoldDB" id="A0A562T446"/>
<dbReference type="Gene3D" id="2.60.40.10">
    <property type="entry name" value="Immunoglobulins"/>
    <property type="match status" value="1"/>
</dbReference>
<dbReference type="Pfam" id="PF10518">
    <property type="entry name" value="TAT_signal"/>
    <property type="match status" value="1"/>
</dbReference>
<keyword evidence="3" id="KW-0326">Glycosidase</keyword>
<protein>
    <submittedName>
        <fullName evidence="8">Beta-glucuronidase</fullName>
    </submittedName>
</protein>
<proteinExistence type="inferred from homology"/>
<dbReference type="PANTHER" id="PTHR42732">
    <property type="entry name" value="BETA-GALACTOSIDASE"/>
    <property type="match status" value="1"/>
</dbReference>
<dbReference type="Gene3D" id="3.20.20.80">
    <property type="entry name" value="Glycosidases"/>
    <property type="match status" value="1"/>
</dbReference>
<feature type="signal peptide" evidence="4">
    <location>
        <begin position="1"/>
        <end position="26"/>
    </location>
</feature>
<dbReference type="SUPFAM" id="SSF49303">
    <property type="entry name" value="beta-Galactosidase/glucuronidase domain"/>
    <property type="match status" value="1"/>
</dbReference>
<sequence>MLSRRNFLKHTGATGALGLLPAASFAVNNSNDDTKIAAAPGWQQSLDGVWQFSTDKQHWQAVTVPHTWQIMPEHVEHFGKAWYKRECFIPAGWKGRVVRAEFEAVYHSARVYVNGVLAGEHLRKGYTAFFIDLTPHLQYDRNNTLEVEVDNAFDDNMLPRNRSYDWAADGGITRPVTLHVTPVTYLENIWVAALPDAGFQQARLKIKARLANKGKAGTCHLRYEVTEEDTGRQALAGSFATPLQLTAGEVRTVEPEALLLPDPRLWHFDAPRLYRLTLHLYQDGDLLHSYCSTFGVRSIAVKDTGFYLNGERVWLMGVERMGGSNPLYGMAEPGEWIRHDHDDMKKLNCIFTRVHWQQDKRVLDYCDRHGILIQLEVPTWGGATFEGMKDQPSAPIMQNGLEQLEELIEREYNHPCVFSWGLCNEIGGQNPPAYNFAANMLKAAKKLDPYRLCSYASNSLQQTPGKDVSGLMDFVEWNEYYGSWYKGTVEDMERNLEAIHQAFPDKPIVISEYGWCRCKPERKEGDTRLISILRSNNEVFRRHDYVSGLIFFSYNDYRTHIGDKGIGVLKQRVHGVVDLYGAPRPSWEVLRAESSPLSTLSAGLEGQQLAVKLATRKTIPAYTLRKYILRWIAYGDQEVPLETGEIVLPDLAPGQAFEHTFRLTEGLPLERIVVDVVRGTGFSALSVQIPAS</sequence>
<dbReference type="Pfam" id="PF02837">
    <property type="entry name" value="Glyco_hydro_2_N"/>
    <property type="match status" value="1"/>
</dbReference>
<dbReference type="SUPFAM" id="SSF51445">
    <property type="entry name" value="(Trans)glycosidases"/>
    <property type="match status" value="1"/>
</dbReference>
<dbReference type="RefSeq" id="WP_145713451.1">
    <property type="nucleotide sequence ID" value="NZ_BAAAFY010000001.1"/>
</dbReference>
<dbReference type="GO" id="GO:0004553">
    <property type="term" value="F:hydrolase activity, hydrolyzing O-glycosyl compounds"/>
    <property type="evidence" value="ECO:0007669"/>
    <property type="project" value="InterPro"/>
</dbReference>
<organism evidence="8 9">
    <name type="scientific">Chitinophaga japonensis</name>
    <name type="common">Flexibacter japonensis</name>
    <dbReference type="NCBI Taxonomy" id="104662"/>
    <lineage>
        <taxon>Bacteria</taxon>
        <taxon>Pseudomonadati</taxon>
        <taxon>Bacteroidota</taxon>
        <taxon>Chitinophagia</taxon>
        <taxon>Chitinophagales</taxon>
        <taxon>Chitinophagaceae</taxon>
        <taxon>Chitinophaga</taxon>
    </lineage>
</organism>
<reference evidence="8 9" key="1">
    <citation type="journal article" date="2013" name="Stand. Genomic Sci.">
        <title>Genomic Encyclopedia of Type Strains, Phase I: The one thousand microbial genomes (KMG-I) project.</title>
        <authorList>
            <person name="Kyrpides N.C."/>
            <person name="Woyke T."/>
            <person name="Eisen J.A."/>
            <person name="Garrity G."/>
            <person name="Lilburn T.G."/>
            <person name="Beck B.J."/>
            <person name="Whitman W.B."/>
            <person name="Hugenholtz P."/>
            <person name="Klenk H.P."/>
        </authorList>
    </citation>
    <scope>NUCLEOTIDE SEQUENCE [LARGE SCALE GENOMIC DNA]</scope>
    <source>
        <strain evidence="8 9">DSM 13484</strain>
    </source>
</reference>
<evidence type="ECO:0000259" key="6">
    <source>
        <dbReference type="Pfam" id="PF02836"/>
    </source>
</evidence>
<dbReference type="InterPro" id="IPR006102">
    <property type="entry name" value="Ig-like_GH2"/>
</dbReference>
<evidence type="ECO:0000259" key="7">
    <source>
        <dbReference type="Pfam" id="PF02837"/>
    </source>
</evidence>
<feature type="domain" description="Glycoside hydrolase family 2 catalytic" evidence="6">
    <location>
        <begin position="299"/>
        <end position="514"/>
    </location>
</feature>
<feature type="domain" description="Glycoside hydrolase family 2 immunoglobulin-like beta-sandwich" evidence="5">
    <location>
        <begin position="184"/>
        <end position="297"/>
    </location>
</feature>
<dbReference type="InterPro" id="IPR013783">
    <property type="entry name" value="Ig-like_fold"/>
</dbReference>
<evidence type="ECO:0000256" key="3">
    <source>
        <dbReference type="ARBA" id="ARBA00023295"/>
    </source>
</evidence>
<keyword evidence="4" id="KW-0732">Signal</keyword>
<dbReference type="Pfam" id="PF00703">
    <property type="entry name" value="Glyco_hydro_2"/>
    <property type="match status" value="1"/>
</dbReference>
<evidence type="ECO:0000313" key="8">
    <source>
        <dbReference type="EMBL" id="TWI88309.1"/>
    </source>
</evidence>
<dbReference type="InterPro" id="IPR017853">
    <property type="entry name" value="GH"/>
</dbReference>
<dbReference type="InterPro" id="IPR019546">
    <property type="entry name" value="TAT_signal_bac_arc"/>
</dbReference>
<dbReference type="Proteomes" id="UP000316778">
    <property type="component" value="Unassembled WGS sequence"/>
</dbReference>
<dbReference type="Pfam" id="PF02836">
    <property type="entry name" value="Glyco_hydro_2_C"/>
    <property type="match status" value="1"/>
</dbReference>
<accession>A0A562T446</accession>